<gene>
    <name evidence="7" type="ORF">MEDL_2436</name>
</gene>
<dbReference type="InterPro" id="IPR016024">
    <property type="entry name" value="ARM-type_fold"/>
</dbReference>
<dbReference type="InterPro" id="IPR011989">
    <property type="entry name" value="ARM-like"/>
</dbReference>
<comment type="subcellular location">
    <subcellularLocation>
        <location evidence="3">Cytoplasm</location>
        <location evidence="3">Cytosol</location>
    </subcellularLocation>
    <subcellularLocation>
        <location evidence="2">Endoplasmic reticulum</location>
    </subcellularLocation>
    <subcellularLocation>
        <location evidence="1">Mitochondrion</location>
    </subcellularLocation>
</comment>
<comment type="caution">
    <text evidence="7">The sequence shown here is derived from an EMBL/GenBank/DDBJ whole genome shotgun (WGS) entry which is preliminary data.</text>
</comment>
<dbReference type="Gene3D" id="1.25.10.10">
    <property type="entry name" value="Leucine-rich Repeat Variant"/>
    <property type="match status" value="2"/>
</dbReference>
<keyword evidence="6" id="KW-0496">Mitochondrion</keyword>
<sequence>MENLFPTAEGQPSKVQKMLEKLQILDNEVEQNQSLDRILNYLTSADNEETVEEAIETAAEGGMLDDLYSILTNTKGETQSKVIQILAELAKVEALRVPCVNLGFVPILLPILESEDIAIATQACRTLGNICFENDEGRNAVDSFDGMAKLLSLLKSKIKSEEEGADRLRTIACGFLLNLTNTHESLHEQSFRGRSILHVGTIYILSPTSDRSLSCMVLYHSQQFCADSGNDLHQRALDSGRFDIVGGPTSVALLIQIFIQLRLVLKVSRDRLVKSTLCNTIVNLLQSDNDGAHTDTILDMLINMSEWDEIKDLLAETNLSNHLIRIIQSKTGKLDTESQQTIKMASDLLVLLLTGDKSMEALFKNSEGPVFYEIVKWLDSEVDHLRLSGALAVGNFARNDDHCRKLVEEGVLDKLLSVLKNSDEEQITLRHAILSALRNLAIPVSNKQLLVQCGVLEAVMILTSSNVMAVIFKLLGVLRMLVDGQESVALQLGNNRDFLNKLVKWCECDEHAGVQGEASRMLAWLIKNGRSTELMRNIVREDGVLPLVTMVASEHIVMQNEALMALTLIASTILADAALQLKEAELAETIINLLGNPDVIPEILCNTLTLTKTVCEAATPPFSQLIPCGGLFMCSGSLSDMQIKKRFVFSFFVYEVLESILLICKNLKDEIMNSGLTNIVKSLKEHKDEKVRESASKVLTVIEEMPLER</sequence>
<evidence type="ECO:0000256" key="6">
    <source>
        <dbReference type="ARBA" id="ARBA00023128"/>
    </source>
</evidence>
<reference evidence="7" key="1">
    <citation type="submission" date="2021-03" db="EMBL/GenBank/DDBJ databases">
        <authorList>
            <person name="Bekaert M."/>
        </authorList>
    </citation>
    <scope>NUCLEOTIDE SEQUENCE</scope>
</reference>
<dbReference type="Proteomes" id="UP000683360">
    <property type="component" value="Unassembled WGS sequence"/>
</dbReference>
<accession>A0A8S3PTK3</accession>
<dbReference type="AlphaFoldDB" id="A0A8S3PTK3"/>
<dbReference type="SUPFAM" id="SSF48371">
    <property type="entry name" value="ARM repeat"/>
    <property type="match status" value="2"/>
</dbReference>
<keyword evidence="8" id="KW-1185">Reference proteome</keyword>
<proteinExistence type="predicted"/>
<evidence type="ECO:0000256" key="2">
    <source>
        <dbReference type="ARBA" id="ARBA00004240"/>
    </source>
</evidence>
<evidence type="ECO:0000256" key="1">
    <source>
        <dbReference type="ARBA" id="ARBA00004173"/>
    </source>
</evidence>
<keyword evidence="5" id="KW-0256">Endoplasmic reticulum</keyword>
<dbReference type="GO" id="GO:0005739">
    <property type="term" value="C:mitochondrion"/>
    <property type="evidence" value="ECO:0007669"/>
    <property type="project" value="UniProtKB-SubCell"/>
</dbReference>
<dbReference type="EMBL" id="CAJPWZ010000150">
    <property type="protein sequence ID" value="CAG2186925.1"/>
    <property type="molecule type" value="Genomic_DNA"/>
</dbReference>
<dbReference type="OrthoDB" id="26149at2759"/>
<protein>
    <submittedName>
        <fullName evidence="7">Rap1 GTPase-GDP dissociation stimulator 1</fullName>
    </submittedName>
</protein>
<dbReference type="GO" id="GO:0005829">
    <property type="term" value="C:cytosol"/>
    <property type="evidence" value="ECO:0007669"/>
    <property type="project" value="UniProtKB-SubCell"/>
</dbReference>
<dbReference type="Pfam" id="PF00514">
    <property type="entry name" value="Arm"/>
    <property type="match status" value="1"/>
</dbReference>
<dbReference type="GO" id="GO:0005783">
    <property type="term" value="C:endoplasmic reticulum"/>
    <property type="evidence" value="ECO:0007669"/>
    <property type="project" value="UniProtKB-SubCell"/>
</dbReference>
<dbReference type="GO" id="GO:0005085">
    <property type="term" value="F:guanyl-nucleotide exchange factor activity"/>
    <property type="evidence" value="ECO:0007669"/>
    <property type="project" value="InterPro"/>
</dbReference>
<evidence type="ECO:0000256" key="5">
    <source>
        <dbReference type="ARBA" id="ARBA00022824"/>
    </source>
</evidence>
<evidence type="ECO:0000313" key="8">
    <source>
        <dbReference type="Proteomes" id="UP000683360"/>
    </source>
</evidence>
<organism evidence="7 8">
    <name type="scientific">Mytilus edulis</name>
    <name type="common">Blue mussel</name>
    <dbReference type="NCBI Taxonomy" id="6550"/>
    <lineage>
        <taxon>Eukaryota</taxon>
        <taxon>Metazoa</taxon>
        <taxon>Spiralia</taxon>
        <taxon>Lophotrochozoa</taxon>
        <taxon>Mollusca</taxon>
        <taxon>Bivalvia</taxon>
        <taxon>Autobranchia</taxon>
        <taxon>Pteriomorphia</taxon>
        <taxon>Mytilida</taxon>
        <taxon>Mytiloidea</taxon>
        <taxon>Mytilidae</taxon>
        <taxon>Mytilinae</taxon>
        <taxon>Mytilus</taxon>
    </lineage>
</organism>
<dbReference type="PANTHER" id="PTHR10957">
    <property type="entry name" value="RAP1 GTPASE-GDP DISSOCIATION STIMULATOR 1"/>
    <property type="match status" value="1"/>
</dbReference>
<keyword evidence="4" id="KW-0963">Cytoplasm</keyword>
<evidence type="ECO:0000313" key="7">
    <source>
        <dbReference type="EMBL" id="CAG2186925.1"/>
    </source>
</evidence>
<evidence type="ECO:0000256" key="4">
    <source>
        <dbReference type="ARBA" id="ARBA00022490"/>
    </source>
</evidence>
<dbReference type="InterPro" id="IPR000225">
    <property type="entry name" value="Armadillo"/>
</dbReference>
<dbReference type="InterPro" id="IPR040144">
    <property type="entry name" value="RAP1GDS1"/>
</dbReference>
<name>A0A8S3PTK3_MYTED</name>
<dbReference type="SMART" id="SM00185">
    <property type="entry name" value="ARM"/>
    <property type="match status" value="5"/>
</dbReference>
<evidence type="ECO:0000256" key="3">
    <source>
        <dbReference type="ARBA" id="ARBA00004514"/>
    </source>
</evidence>